<keyword evidence="1" id="KW-0732">Signal</keyword>
<evidence type="ECO:0000313" key="4">
    <source>
        <dbReference type="Proteomes" id="UP000426265"/>
    </source>
</evidence>
<evidence type="ECO:0000313" key="5">
    <source>
        <dbReference type="Proteomes" id="UP000434276"/>
    </source>
</evidence>
<accession>A0A5S9XR97</accession>
<evidence type="ECO:0000313" key="3">
    <source>
        <dbReference type="EMBL" id="VYS61690.1"/>
    </source>
</evidence>
<feature type="non-terminal residue" evidence="2">
    <location>
        <position position="1"/>
    </location>
</feature>
<protein>
    <submittedName>
        <fullName evidence="2">Uncharacterized protein</fullName>
    </submittedName>
</protein>
<sequence length="69" mass="8092">ACFSFLFSYLFSLVTLTTKSGDLNRFDKKLWCIDHEIGRQSLCSNLFLMLLRFDDEDVEESYVRSEGKI</sequence>
<dbReference type="ExpressionAtlas" id="A0A5S9XR97">
    <property type="expression patterns" value="baseline"/>
</dbReference>
<accession>A0A654FLG3</accession>
<feature type="signal peptide" evidence="1">
    <location>
        <begin position="1"/>
        <end position="21"/>
    </location>
</feature>
<dbReference type="EMBL" id="CACRSJ010000109">
    <property type="protein sequence ID" value="VYS61690.1"/>
    <property type="molecule type" value="Genomic_DNA"/>
</dbReference>
<organism evidence="2 5">
    <name type="scientific">Arabidopsis thaliana</name>
    <name type="common">Mouse-ear cress</name>
    <dbReference type="NCBI Taxonomy" id="3702"/>
    <lineage>
        <taxon>Eukaryota</taxon>
        <taxon>Viridiplantae</taxon>
        <taxon>Streptophyta</taxon>
        <taxon>Embryophyta</taxon>
        <taxon>Tracheophyta</taxon>
        <taxon>Spermatophyta</taxon>
        <taxon>Magnoliopsida</taxon>
        <taxon>eudicotyledons</taxon>
        <taxon>Gunneridae</taxon>
        <taxon>Pentapetalae</taxon>
        <taxon>rosids</taxon>
        <taxon>malvids</taxon>
        <taxon>Brassicales</taxon>
        <taxon>Brassicaceae</taxon>
        <taxon>Camelineae</taxon>
        <taxon>Arabidopsis</taxon>
    </lineage>
</organism>
<feature type="chain" id="PRO_5036150657" evidence="1">
    <location>
        <begin position="22"/>
        <end position="69"/>
    </location>
</feature>
<name>A0A5S9XR97_ARATH</name>
<evidence type="ECO:0000313" key="2">
    <source>
        <dbReference type="EMBL" id="CAA0393414.1"/>
    </source>
</evidence>
<reference evidence="2 5" key="1">
    <citation type="submission" date="2019-12" db="EMBL/GenBank/DDBJ databases">
        <authorList>
            <person name="Jiao W.-B."/>
            <person name="Schneeberger K."/>
        </authorList>
    </citation>
    <scope>NUCLEOTIDE SEQUENCE [LARGE SCALE GENOMIC DNA]</scope>
    <source>
        <strain evidence="4">cv. An-1</strain>
        <strain evidence="5">cv. C24</strain>
    </source>
</reference>
<proteinExistence type="predicted"/>
<dbReference type="Proteomes" id="UP000434276">
    <property type="component" value="Unassembled WGS sequence"/>
</dbReference>
<gene>
    <name evidence="3" type="ORF">AN1_LOCUS17119</name>
    <name evidence="2" type="ORF">C24_LOCUS16992</name>
</gene>
<dbReference type="Proteomes" id="UP000426265">
    <property type="component" value="Unassembled WGS sequence"/>
</dbReference>
<evidence type="ECO:0000256" key="1">
    <source>
        <dbReference type="SAM" id="SignalP"/>
    </source>
</evidence>
<dbReference type="EMBL" id="CACSHJ010000095">
    <property type="protein sequence ID" value="CAA0393414.1"/>
    <property type="molecule type" value="Genomic_DNA"/>
</dbReference>
<dbReference type="AlphaFoldDB" id="A0A5S9XR97"/>